<comment type="caution">
    <text evidence="11">Lacks conserved residue(s) required for the propagation of feature annotation.</text>
</comment>
<keyword evidence="6 11" id="KW-0067">ATP-binding</keyword>
<dbReference type="AlphaFoldDB" id="A0A853IPK4"/>
<dbReference type="GO" id="GO:0000287">
    <property type="term" value="F:magnesium ion binding"/>
    <property type="evidence" value="ECO:0007669"/>
    <property type="project" value="UniProtKB-UniRule"/>
</dbReference>
<keyword evidence="10 11" id="KW-0961">Cell wall biogenesis/degradation</keyword>
<dbReference type="PROSITE" id="PS01011">
    <property type="entry name" value="FOLYLPOLYGLU_SYNT_1"/>
    <property type="match status" value="1"/>
</dbReference>
<keyword evidence="2 11" id="KW-0963">Cytoplasm</keyword>
<feature type="modified residue" description="N6-carboxylysine" evidence="11">
    <location>
        <position position="222"/>
    </location>
</feature>
<dbReference type="UniPathway" id="UPA00219"/>
<evidence type="ECO:0000256" key="11">
    <source>
        <dbReference type="HAMAP-Rule" id="MF_00208"/>
    </source>
</evidence>
<dbReference type="InterPro" id="IPR036565">
    <property type="entry name" value="Mur-like_cat_sf"/>
</dbReference>
<dbReference type="Pfam" id="PF08245">
    <property type="entry name" value="Mur_ligase_M"/>
    <property type="match status" value="1"/>
</dbReference>
<keyword evidence="8 11" id="KW-0573">Peptidoglycan synthesis</keyword>
<dbReference type="SUPFAM" id="SSF53623">
    <property type="entry name" value="MurD-like peptide ligases, catalytic domain"/>
    <property type="match status" value="1"/>
</dbReference>
<dbReference type="GO" id="GO:0005524">
    <property type="term" value="F:ATP binding"/>
    <property type="evidence" value="ECO:0007669"/>
    <property type="project" value="UniProtKB-UniRule"/>
</dbReference>
<comment type="catalytic activity">
    <reaction evidence="11">
        <text>UDP-N-acetyl-alpha-D-muramoyl-L-alanyl-D-glutamate + meso-2,6-diaminopimelate + ATP = UDP-N-acetyl-alpha-D-muramoyl-L-alanyl-gamma-D-glutamyl-meso-2,6-diaminopimelate + ADP + phosphate + H(+)</text>
        <dbReference type="Rhea" id="RHEA:23676"/>
        <dbReference type="ChEBI" id="CHEBI:15378"/>
        <dbReference type="ChEBI" id="CHEBI:30616"/>
        <dbReference type="ChEBI" id="CHEBI:43474"/>
        <dbReference type="ChEBI" id="CHEBI:57791"/>
        <dbReference type="ChEBI" id="CHEBI:83900"/>
        <dbReference type="ChEBI" id="CHEBI:83905"/>
        <dbReference type="ChEBI" id="CHEBI:456216"/>
        <dbReference type="EC" id="6.3.2.13"/>
    </reaction>
</comment>
<dbReference type="PANTHER" id="PTHR23135:SF4">
    <property type="entry name" value="UDP-N-ACETYLMURAMOYL-L-ALANYL-D-GLUTAMATE--2,6-DIAMINOPIMELATE LIGASE MURE HOMOLOG, CHLOROPLASTIC"/>
    <property type="match status" value="1"/>
</dbReference>
<reference evidence="16 17" key="1">
    <citation type="submission" date="2020-07" db="EMBL/GenBank/DDBJ databases">
        <authorList>
            <person name="Maaloum M."/>
        </authorList>
    </citation>
    <scope>NUCLEOTIDE SEQUENCE [LARGE SCALE GENOMIC DNA]</scope>
    <source>
        <strain evidence="16 17">GCS-AN-3</strain>
    </source>
</reference>
<feature type="short sequence motif" description="Meso-diaminopimelate recognition motif" evidence="11">
    <location>
        <begin position="411"/>
        <end position="414"/>
    </location>
</feature>
<dbReference type="PANTHER" id="PTHR23135">
    <property type="entry name" value="MUR LIGASE FAMILY MEMBER"/>
    <property type="match status" value="1"/>
</dbReference>
<dbReference type="InterPro" id="IPR018109">
    <property type="entry name" value="Folylpolyglutamate_synth_CS"/>
</dbReference>
<feature type="binding site" evidence="11">
    <location>
        <position position="190"/>
    </location>
    <ligand>
        <name>UDP-N-acetyl-alpha-D-muramoyl-L-alanyl-D-glutamate</name>
        <dbReference type="ChEBI" id="CHEBI:83900"/>
    </ligand>
</feature>
<feature type="binding site" evidence="11">
    <location>
        <begin position="109"/>
        <end position="115"/>
    </location>
    <ligand>
        <name>ATP</name>
        <dbReference type="ChEBI" id="CHEBI:30616"/>
    </ligand>
</feature>
<dbReference type="GO" id="GO:0071555">
    <property type="term" value="P:cell wall organization"/>
    <property type="evidence" value="ECO:0007669"/>
    <property type="project" value="UniProtKB-KW"/>
</dbReference>
<dbReference type="SUPFAM" id="SSF53244">
    <property type="entry name" value="MurD-like peptide ligases, peptide-binding domain"/>
    <property type="match status" value="1"/>
</dbReference>
<feature type="binding site" evidence="11">
    <location>
        <position position="466"/>
    </location>
    <ligand>
        <name>meso-2,6-diaminopimelate</name>
        <dbReference type="ChEBI" id="CHEBI:57791"/>
    </ligand>
</feature>
<keyword evidence="17" id="KW-1185">Reference proteome</keyword>
<evidence type="ECO:0000256" key="7">
    <source>
        <dbReference type="ARBA" id="ARBA00022960"/>
    </source>
</evidence>
<dbReference type="InterPro" id="IPR036615">
    <property type="entry name" value="Mur_ligase_C_dom_sf"/>
</dbReference>
<dbReference type="Gene3D" id="3.90.190.20">
    <property type="entry name" value="Mur ligase, C-terminal domain"/>
    <property type="match status" value="1"/>
</dbReference>
<dbReference type="InterPro" id="IPR000713">
    <property type="entry name" value="Mur_ligase_N"/>
</dbReference>
<feature type="binding site" evidence="11">
    <location>
        <position position="182"/>
    </location>
    <ligand>
        <name>UDP-N-acetyl-alpha-D-muramoyl-L-alanyl-D-glutamate</name>
        <dbReference type="ChEBI" id="CHEBI:83900"/>
    </ligand>
</feature>
<evidence type="ECO:0000256" key="1">
    <source>
        <dbReference type="ARBA" id="ARBA00005898"/>
    </source>
</evidence>
<comment type="subcellular location">
    <subcellularLocation>
        <location evidence="11 12">Cytoplasm</location>
    </subcellularLocation>
</comment>
<keyword evidence="7 11" id="KW-0133">Cell shape</keyword>
<dbReference type="Gene3D" id="3.40.1190.10">
    <property type="entry name" value="Mur-like, catalytic domain"/>
    <property type="match status" value="1"/>
</dbReference>
<dbReference type="InterPro" id="IPR013221">
    <property type="entry name" value="Mur_ligase_cen"/>
</dbReference>
<name>A0A853IPK4_9BURK</name>
<evidence type="ECO:0000256" key="5">
    <source>
        <dbReference type="ARBA" id="ARBA00022741"/>
    </source>
</evidence>
<keyword evidence="11" id="KW-0460">Magnesium</keyword>
<dbReference type="HAMAP" id="MF_00208">
    <property type="entry name" value="MurE"/>
    <property type="match status" value="1"/>
</dbReference>
<dbReference type="InterPro" id="IPR004101">
    <property type="entry name" value="Mur_ligase_C"/>
</dbReference>
<dbReference type="InterPro" id="IPR005761">
    <property type="entry name" value="UDP-N-AcMur-Glu-dNH2Pim_ligase"/>
</dbReference>
<evidence type="ECO:0000256" key="4">
    <source>
        <dbReference type="ARBA" id="ARBA00022618"/>
    </source>
</evidence>
<feature type="domain" description="Mur ligase C-terminal" evidence="14">
    <location>
        <begin position="335"/>
        <end position="464"/>
    </location>
</feature>
<dbReference type="Pfam" id="PF02875">
    <property type="entry name" value="Mur_ligase_C"/>
    <property type="match status" value="1"/>
</dbReference>
<comment type="pathway">
    <text evidence="11 12">Cell wall biogenesis; peptidoglycan biosynthesis.</text>
</comment>
<organism evidence="16 17">
    <name type="scientific">Ottowia beijingensis</name>
    <dbReference type="NCBI Taxonomy" id="1207057"/>
    <lineage>
        <taxon>Bacteria</taxon>
        <taxon>Pseudomonadati</taxon>
        <taxon>Pseudomonadota</taxon>
        <taxon>Betaproteobacteria</taxon>
        <taxon>Burkholderiales</taxon>
        <taxon>Comamonadaceae</taxon>
        <taxon>Ottowia</taxon>
    </lineage>
</organism>
<keyword evidence="5 11" id="KW-0547">Nucleotide-binding</keyword>
<evidence type="ECO:0000256" key="3">
    <source>
        <dbReference type="ARBA" id="ARBA00022598"/>
    </source>
</evidence>
<comment type="similarity">
    <text evidence="1 11">Belongs to the MurCDEF family. MurE subfamily.</text>
</comment>
<evidence type="ECO:0000313" key="16">
    <source>
        <dbReference type="EMBL" id="NZA02406.1"/>
    </source>
</evidence>
<feature type="domain" description="Mur ligase central" evidence="15">
    <location>
        <begin position="107"/>
        <end position="312"/>
    </location>
</feature>
<sequence length="496" mass="52818">MTLLASPQEAARWLRARVTGRLHTDSRQVREGDGFIAWPGAATDGRRFVAGALAQGASACLVEQQGVEAFGFDAPSVAVYPQLKAATAPIAAAYYEAPSQALNVIAVTGTNGKTSTAFWLSCLLSKVKLPALSPCGLVGTLGVGLPGQMVPTGMTTPDPVLLQQRFREFVDGGVRSCAIEASSIGIVERRLDATAIRVAVFTNFTQDHLDYHGNMDAYWQAKAALFDWPQLQSAVIQLDDPRAHLLLAQAEARGLDVWTVSRQRPARLAAVDVTYGAAGMAWVVREGDASVPIRTNLVGEYNIDNLMCVLGALRALGVPLNDAVAACTDLPAVPGRMQRIDVPGAPLAVVDYAHTSDALEKALGALRPLVSERGGRLWCVFGCGGNRDARKRPLMGAAAEGGADRVVITSDNPRDEAPQAIIDAVLAGLRQPAQARVVVDRAEAIARALRDADPRDVVLIAGKGHEDYQEVRGQRLPFSDQTLALQALRQRMEAAA</sequence>
<evidence type="ECO:0000313" key="17">
    <source>
        <dbReference type="Proteomes" id="UP000589716"/>
    </source>
</evidence>
<evidence type="ECO:0000259" key="14">
    <source>
        <dbReference type="Pfam" id="PF02875"/>
    </source>
</evidence>
<dbReference type="EC" id="6.3.2.13" evidence="11"/>
<comment type="caution">
    <text evidence="16">The sequence shown here is derived from an EMBL/GenBank/DDBJ whole genome shotgun (WGS) entry which is preliminary data.</text>
</comment>
<dbReference type="Pfam" id="PF01225">
    <property type="entry name" value="Mur_ligase"/>
    <property type="match status" value="1"/>
</dbReference>
<dbReference type="GO" id="GO:0051301">
    <property type="term" value="P:cell division"/>
    <property type="evidence" value="ECO:0007669"/>
    <property type="project" value="UniProtKB-KW"/>
</dbReference>
<dbReference type="GO" id="GO:0005737">
    <property type="term" value="C:cytoplasm"/>
    <property type="evidence" value="ECO:0007669"/>
    <property type="project" value="UniProtKB-SubCell"/>
</dbReference>
<dbReference type="GO" id="GO:0009252">
    <property type="term" value="P:peptidoglycan biosynthetic process"/>
    <property type="evidence" value="ECO:0007669"/>
    <property type="project" value="UniProtKB-UniRule"/>
</dbReference>
<feature type="domain" description="Mur ligase N-terminal catalytic" evidence="13">
    <location>
        <begin position="23"/>
        <end position="67"/>
    </location>
</feature>
<protein>
    <recommendedName>
        <fullName evidence="11">UDP-N-acetylmuramoyl-L-alanyl-D-glutamate--2,6-diaminopimelate ligase</fullName>
        <ecNumber evidence="11">6.3.2.13</ecNumber>
    </recommendedName>
    <alternativeName>
        <fullName evidence="11">Meso-A2pm-adding enzyme</fullName>
    </alternativeName>
    <alternativeName>
        <fullName evidence="11">Meso-diaminopimelate-adding enzyme</fullName>
    </alternativeName>
    <alternativeName>
        <fullName evidence="11">UDP-MurNAc-L-Ala-D-Glu:meso-diaminopimelate ligase</fullName>
    </alternativeName>
    <alternativeName>
        <fullName evidence="11">UDP-MurNAc-tripeptide synthetase</fullName>
    </alternativeName>
    <alternativeName>
        <fullName evidence="11">UDP-N-acetylmuramyl-tripeptide synthetase</fullName>
    </alternativeName>
</protein>
<gene>
    <name evidence="11" type="primary">murE</name>
    <name evidence="16" type="ORF">H0I39_12705</name>
</gene>
<evidence type="ECO:0000256" key="10">
    <source>
        <dbReference type="ARBA" id="ARBA00023316"/>
    </source>
</evidence>
<evidence type="ECO:0000256" key="2">
    <source>
        <dbReference type="ARBA" id="ARBA00022490"/>
    </source>
</evidence>
<comment type="PTM">
    <text evidence="11">Carboxylation is probably crucial for Mg(2+) binding and, consequently, for the gamma-phosphate positioning of ATP.</text>
</comment>
<feature type="binding site" evidence="11">
    <location>
        <position position="387"/>
    </location>
    <ligand>
        <name>meso-2,6-diaminopimelate</name>
        <dbReference type="ChEBI" id="CHEBI:57791"/>
    </ligand>
</feature>
<evidence type="ECO:0000256" key="9">
    <source>
        <dbReference type="ARBA" id="ARBA00023306"/>
    </source>
</evidence>
<dbReference type="SUPFAM" id="SSF63418">
    <property type="entry name" value="MurE/MurF N-terminal domain"/>
    <property type="match status" value="1"/>
</dbReference>
<keyword evidence="9 11" id="KW-0131">Cell cycle</keyword>
<dbReference type="GO" id="GO:0004326">
    <property type="term" value="F:tetrahydrofolylpolyglutamate synthase activity"/>
    <property type="evidence" value="ECO:0007669"/>
    <property type="project" value="InterPro"/>
</dbReference>
<evidence type="ECO:0000256" key="6">
    <source>
        <dbReference type="ARBA" id="ARBA00022840"/>
    </source>
</evidence>
<keyword evidence="3 11" id="KW-0436">Ligase</keyword>
<comment type="function">
    <text evidence="11">Catalyzes the addition of meso-diaminopimelic acid to the nucleotide precursor UDP-N-acetylmuramoyl-L-alanyl-D-glutamate (UMAG) in the biosynthesis of bacterial cell-wall peptidoglycan.</text>
</comment>
<evidence type="ECO:0000259" key="15">
    <source>
        <dbReference type="Pfam" id="PF08245"/>
    </source>
</evidence>
<feature type="binding site" evidence="11">
    <location>
        <position position="462"/>
    </location>
    <ligand>
        <name>meso-2,6-diaminopimelate</name>
        <dbReference type="ChEBI" id="CHEBI:57791"/>
    </ligand>
</feature>
<evidence type="ECO:0000256" key="12">
    <source>
        <dbReference type="RuleBase" id="RU004135"/>
    </source>
</evidence>
<accession>A0A853IPK4</accession>
<proteinExistence type="inferred from homology"/>
<dbReference type="GO" id="GO:0008360">
    <property type="term" value="P:regulation of cell shape"/>
    <property type="evidence" value="ECO:0007669"/>
    <property type="project" value="UniProtKB-KW"/>
</dbReference>
<comment type="cofactor">
    <cofactor evidence="11">
        <name>Mg(2+)</name>
        <dbReference type="ChEBI" id="CHEBI:18420"/>
    </cofactor>
</comment>
<dbReference type="InterPro" id="IPR035911">
    <property type="entry name" value="MurE/MurF_N"/>
</dbReference>
<evidence type="ECO:0000256" key="8">
    <source>
        <dbReference type="ARBA" id="ARBA00022984"/>
    </source>
</evidence>
<dbReference type="NCBIfam" id="TIGR01085">
    <property type="entry name" value="murE"/>
    <property type="match status" value="1"/>
</dbReference>
<feature type="binding site" evidence="11">
    <location>
        <begin position="411"/>
        <end position="414"/>
    </location>
    <ligand>
        <name>meso-2,6-diaminopimelate</name>
        <dbReference type="ChEBI" id="CHEBI:57791"/>
    </ligand>
</feature>
<dbReference type="Gene3D" id="3.40.1390.10">
    <property type="entry name" value="MurE/MurF, N-terminal domain"/>
    <property type="match status" value="1"/>
</dbReference>
<evidence type="ECO:0000259" key="13">
    <source>
        <dbReference type="Pfam" id="PF01225"/>
    </source>
</evidence>
<dbReference type="EMBL" id="JACCKX010000001">
    <property type="protein sequence ID" value="NZA02406.1"/>
    <property type="molecule type" value="Genomic_DNA"/>
</dbReference>
<feature type="binding site" evidence="11">
    <location>
        <begin position="155"/>
        <end position="156"/>
    </location>
    <ligand>
        <name>UDP-N-acetyl-alpha-D-muramoyl-L-alanyl-D-glutamate</name>
        <dbReference type="ChEBI" id="CHEBI:83900"/>
    </ligand>
</feature>
<dbReference type="RefSeq" id="WP_180550742.1">
    <property type="nucleotide sequence ID" value="NZ_JACCKX010000001.1"/>
</dbReference>
<dbReference type="GO" id="GO:0008765">
    <property type="term" value="F:UDP-N-acetylmuramoylalanyl-D-glutamate-2,6-diaminopimelate ligase activity"/>
    <property type="evidence" value="ECO:0007669"/>
    <property type="project" value="UniProtKB-UniRule"/>
</dbReference>
<feature type="binding site" evidence="11">
    <location>
        <position position="26"/>
    </location>
    <ligand>
        <name>UDP-N-acetyl-alpha-D-muramoyl-L-alanyl-D-glutamate</name>
        <dbReference type="ChEBI" id="CHEBI:83900"/>
    </ligand>
</feature>
<dbReference type="NCBIfam" id="NF001126">
    <property type="entry name" value="PRK00139.1-4"/>
    <property type="match status" value="1"/>
</dbReference>
<keyword evidence="4 11" id="KW-0132">Cell division</keyword>
<dbReference type="Proteomes" id="UP000589716">
    <property type="component" value="Unassembled WGS sequence"/>
</dbReference>